<feature type="compositionally biased region" description="Basic and acidic residues" evidence="2">
    <location>
        <begin position="1278"/>
        <end position="1370"/>
    </location>
</feature>
<feature type="compositionally biased region" description="Basic and acidic residues" evidence="2">
    <location>
        <begin position="1037"/>
        <end position="1182"/>
    </location>
</feature>
<feature type="compositionally biased region" description="Basic and acidic residues" evidence="2">
    <location>
        <begin position="1758"/>
        <end position="1772"/>
    </location>
</feature>
<feature type="compositionally biased region" description="Polar residues" evidence="2">
    <location>
        <begin position="2611"/>
        <end position="2626"/>
    </location>
</feature>
<feature type="compositionally biased region" description="Polar residues" evidence="2">
    <location>
        <begin position="430"/>
        <end position="440"/>
    </location>
</feature>
<feature type="compositionally biased region" description="Basic and acidic residues" evidence="2">
    <location>
        <begin position="1550"/>
        <end position="1579"/>
    </location>
</feature>
<accession>A0A811V7K2</accession>
<feature type="compositionally biased region" description="Low complexity" evidence="2">
    <location>
        <begin position="1607"/>
        <end position="1616"/>
    </location>
</feature>
<feature type="compositionally biased region" description="Polar residues" evidence="2">
    <location>
        <begin position="19"/>
        <end position="58"/>
    </location>
</feature>
<organism evidence="3 4">
    <name type="scientific">Ceratitis capitata</name>
    <name type="common">Mediterranean fruit fly</name>
    <name type="synonym">Tephritis capitata</name>
    <dbReference type="NCBI Taxonomy" id="7213"/>
    <lineage>
        <taxon>Eukaryota</taxon>
        <taxon>Metazoa</taxon>
        <taxon>Ecdysozoa</taxon>
        <taxon>Arthropoda</taxon>
        <taxon>Hexapoda</taxon>
        <taxon>Insecta</taxon>
        <taxon>Pterygota</taxon>
        <taxon>Neoptera</taxon>
        <taxon>Endopterygota</taxon>
        <taxon>Diptera</taxon>
        <taxon>Brachycera</taxon>
        <taxon>Muscomorpha</taxon>
        <taxon>Tephritoidea</taxon>
        <taxon>Tephritidae</taxon>
        <taxon>Ceratitis</taxon>
        <taxon>Ceratitis</taxon>
    </lineage>
</organism>
<gene>
    <name evidence="3" type="ORF">CCAP1982_LOCUS19977</name>
</gene>
<feature type="region of interest" description="Disordered" evidence="2">
    <location>
        <begin position="269"/>
        <end position="350"/>
    </location>
</feature>
<keyword evidence="1" id="KW-0175">Coiled coil</keyword>
<feature type="compositionally biased region" description="Basic and acidic residues" evidence="2">
    <location>
        <begin position="1640"/>
        <end position="1675"/>
    </location>
</feature>
<name>A0A811V7K2_CERCA</name>
<feature type="compositionally biased region" description="Polar residues" evidence="2">
    <location>
        <begin position="2646"/>
        <end position="2665"/>
    </location>
</feature>
<feature type="compositionally biased region" description="Polar residues" evidence="2">
    <location>
        <begin position="3129"/>
        <end position="3156"/>
    </location>
</feature>
<feature type="compositionally biased region" description="Low complexity" evidence="2">
    <location>
        <begin position="2633"/>
        <end position="2645"/>
    </location>
</feature>
<feature type="coiled-coil region" evidence="1">
    <location>
        <begin position="608"/>
        <end position="648"/>
    </location>
</feature>
<feature type="compositionally biased region" description="Basic and acidic residues" evidence="2">
    <location>
        <begin position="921"/>
        <end position="944"/>
    </location>
</feature>
<feature type="compositionally biased region" description="Basic residues" evidence="2">
    <location>
        <begin position="1025"/>
        <end position="1036"/>
    </location>
</feature>
<protein>
    <submittedName>
        <fullName evidence="3">(Mediterranean fruit fly) hypothetical protein</fullName>
    </submittedName>
</protein>
<feature type="compositionally biased region" description="Basic and acidic residues" evidence="2">
    <location>
        <begin position="2678"/>
        <end position="2687"/>
    </location>
</feature>
<feature type="compositionally biased region" description="Polar residues" evidence="2">
    <location>
        <begin position="2062"/>
        <end position="2084"/>
    </location>
</feature>
<feature type="compositionally biased region" description="Low complexity" evidence="2">
    <location>
        <begin position="3176"/>
        <end position="3205"/>
    </location>
</feature>
<feature type="region of interest" description="Disordered" evidence="2">
    <location>
        <begin position="197"/>
        <end position="236"/>
    </location>
</feature>
<feature type="compositionally biased region" description="Basic and acidic residues" evidence="2">
    <location>
        <begin position="787"/>
        <end position="813"/>
    </location>
</feature>
<feature type="compositionally biased region" description="Polar residues" evidence="2">
    <location>
        <begin position="866"/>
        <end position="875"/>
    </location>
</feature>
<feature type="compositionally biased region" description="Polar residues" evidence="2">
    <location>
        <begin position="1965"/>
        <end position="1986"/>
    </location>
</feature>
<feature type="region of interest" description="Disordered" evidence="2">
    <location>
        <begin position="3252"/>
        <end position="3284"/>
    </location>
</feature>
<feature type="compositionally biased region" description="Basic and acidic residues" evidence="2">
    <location>
        <begin position="1924"/>
        <end position="1956"/>
    </location>
</feature>
<feature type="compositionally biased region" description="Basic and acidic residues" evidence="2">
    <location>
        <begin position="710"/>
        <end position="721"/>
    </location>
</feature>
<feature type="region of interest" description="Disordered" evidence="2">
    <location>
        <begin position="2380"/>
        <end position="2426"/>
    </location>
</feature>
<feature type="region of interest" description="Disordered" evidence="2">
    <location>
        <begin position="2609"/>
        <end position="2704"/>
    </location>
</feature>
<feature type="compositionally biased region" description="Polar residues" evidence="2">
    <location>
        <begin position="1884"/>
        <end position="1916"/>
    </location>
</feature>
<evidence type="ECO:0000256" key="1">
    <source>
        <dbReference type="SAM" id="Coils"/>
    </source>
</evidence>
<comment type="caution">
    <text evidence="3">The sequence shown here is derived from an EMBL/GenBank/DDBJ whole genome shotgun (WGS) entry which is preliminary data.</text>
</comment>
<feature type="compositionally biased region" description="Basic and acidic residues" evidence="2">
    <location>
        <begin position="1684"/>
        <end position="1705"/>
    </location>
</feature>
<sequence>MDSLDMLVKELGEPFNPQVDGTKSANKSVPKTSNVKSTPSQISKTVQKLPTTTTNTKGSIATTSSAVNIKNSSKTDLTSATTTSAIDRNTKAKSVATVRPTVQQNLTQATTSTKAIPIHSNDSASSRKIQTSNSGGIQNAKVTSGSTNSAKVASSAPSTSRKQISTVTSTTGSVKNSATSGYNTNTIPAKRIIERSQTTIIKPEKPQIKDPAEDPLSLENVERETDSDSDSFDYSDISADSFVSLSDLEEDERQIIELSNDSNYERLNLDKIRGSTPSPTVSDDFKSVKDDSPNKNSPKSDGKTKDGSAAERNAKTLTNDRVRHYVEGQEASTSSQRKSFTPNKTSKEISKKVNISPGASDTLLDRIDTILSGVTENTAKDGNLLVVEKQNDDAVMVDMDANEVTTSTVDDTKEKSVETSENSAKDCVSQGDNTTTTNQAKADANPEPSERETMETEMEMEKIIKEVIEQEDIEMREEVKQQNEEEIKDNTKDNETESKITEEVQEFVPSEKTVSESIHESGLFTEVASQQIVDTVENIDTAEILDIKQSNAVQIISEKLDNLVETEAKEILEAEGAERVEANTANDNDILSNESETRKDLQKNIIGSENTEENIENLAAKNNNAHIAENIEALANELESKSKDTESSDYIEKETVNKQNAIEKVKTPRRQKKLAQSLTPSKRRTEKIPSHTESSKYQTEKIQVYADSSKNIEDQPNEKQRGNRKGSQTSIKAVSTQTEDKTVNGPKALNAQNDDTKKEDERSHSHRSNKPSTERHLKKLVTELVPEDIKKSDYDKNVEPKRTEKKNERDRSQTSHSGNVQNPSAELNIEKSPSAVEKAIECDKNSMMDANLGMEDQPSEAKNEVNLLSKSSENSETNEDQLSDPMTPKQDKRVRGLVVSLKKTDLSKILNDKLFRKISRETMDEASADERESDTNDEICKDELNNESEEPQKLAESTTEETTMPAVDGEKNEFESDIENVEKPIFETTKDLNVEKTLDTSKKCSKDENSLDILKVPFTPERTRDRSKRHGKSKSASRRERTVEKQVENAKDDVKHEKTDEKPKEDLKDEKIADMAGSDRKEEKPTEVSKKYSKVDKYTEKVKRHSKDEKTSERDVSRQEETGDTAKKDSTIEKSGETAKKDSKDKMFLEKPDRNSKETKYTDKEKKASKDKSRESSRDSRSSHKSKRASKNDGHSEKTNTESKNVKSKEKLNKDSNDMKLEKLGNAAKAEKSVEPIEGDLEKYSDETKRTSIDEKSLEKEKSEKYNMKALDPSKCVKITDKSSPHKSVGEVKRDSKDVKSKDNEKRNSRDEKSASDKNSRSKDHKVAEKPARDSREEKYSRRGRIEEKKVITKEKDHSNLSQNKQKDNKLSSSQTDLLEEKNMKEKSKKESRKPARESIKRDDKKANAIADMQEKPAESTINKIMAKDREDTNRADTQKESLHAASDKAEKEKIGNKEAEKVAKTENETTTPESSSNSTEKNTKSENSDNSNAEAIVANEAVSEISSPYKMRERRTACRTPMPNQSLNEKVKTKILSDENAIEGISKNAEIESANKTKDGQIKGVENSDKKHETKETIKNAAEISLEKSGKKEDSETLNKSKYESSAEALHAAESPKTISESKLIAEVPSESTRRTRKRNETKLGEKCADKSLNKVENAKAAEESKLQELESKSNTEVVQEENNEKSDDANGKRQVPERDDKSLQNDASVEMLEESAVLETEEENKSVNKTIEESPKTEVTTENLNENVDTTNTNTGKKDTTIENEQEKLVADISEPSNSDKGVAKNAESVGKKETENLTAKNTTTTTTTTIDLEPGSSGNYNPRSHRSRHIRSNADLEIAAQLSVASTDDEDHEGLTRRSMRKRGTEQSPSNKNELKKKSFRSATNQTPTNFIQKQLKEQANTSNRSHAATPTTVMARKRVRDTSAELNETEKALGKKTKLDTVRKSTRIHNEEIDTSEGELDTSTAQRRAKQTNAKESQPNRSVQEKPTKSTANKESKVNRSAQEGAAGAFSKSQQTAKQNTSGEAKTTTTAQNTNLPKKSANTSIISTSKVESEPAQGKQQQKPISKTPIRQSSSTNVSSAARIEAKADKVPPVGSTADPLQLPVKRLRRLQAIDGIDQANVVDDEMSKRKALRATPQTEGTKSAETQKVAAKSTQHQHHHQQQQQQQQQKLLSKVTDSNVASKTATGKSPTKSPASKVITFKEWLEQQKKRKDAPVVDAQPTISGSANKVNTVATATMADKPSAHTSTANEVPLLAVQTTKESENVRTPAEESLAEESVTKEQNLNAIVRDVRDTVKRKREVASSVSKAKSEVQAAAAATTAAKQVTPTTKETTPDVKQSTYANKQITPVAKETMLAARETIPTENQQILAAKETTTTFEDAKPPSKQRRIEQLPTPSTPRPTQSQFKRPSLPQRTSRLTPARLNKTATSTDQRLILSNKQYNEKQATLHKLDTKFKLRKLRVRINRSTVAAYYKKLSLNKAKDTGMQKMLTPSRMLPHIKAGNVALASETISISKKRVVLKQQHLATAGTPKLPPLTARPTVLAAPETSDATKLTAAMPTLTKVPASASEKSQNDRLHLSQADMQFGSPEELSLLTPMKSANVVPATSSPRVQHKATTNEGLREQRTSTTSSSDASTITRAQLTGKQAVSQTNTNNSGITKGHQVPFTPIVPKEEVVDEHQTSTQHASSRNSSATTLDTTNSLASRTLAIAAATNSALNQSSSADASGYYGLTPTSLDSNGTRLYSFLHPAKYNRNHGCVLLDYCCPNLDGPMPAIDPTRIHAQVQAGVRELPAYIVMTTKLITRADLEANKNVIPASIRQKVEKITADASNSAANQSNSAVTSGTPNVPVTMPPATAPVPVTNATLTPTITALQKHLPSTTIITPKLMPPASTSTMASQQLQQLTPHNALNNSSQSSTAPASHILNVSDYQRSLLRSSVRLFDARLKKYYYRVALLSFSDRQAIIDGIINSTTLTPKDVDCAVRLLDEYAAQITGLPAANAANKSNNNSAQAIQSVSNAITTSTTQTLARTTTIQQQQKQNQYNMNEIAVIDKDNSLLGYHMTSSSMAMSKSTISTRSSIMSTSVTGVKNMTLPNMATTSSGGIQPMKTAQESPRIFYTKPPIQTSTPIAATTSGSGTPQSDGKTVSLRSTQRLCREVTIRQIPNKLGSTSMSSTSATATPPNTRRLPTLTRNPHLTPVNSSGDNNSSSATETITTRSAVTISTAPKRMTRASAAAKVIVITQNNEDSSPPLDECILPDGHNNPEIKRERVDDEFVG</sequence>
<dbReference type="OrthoDB" id="8070501at2759"/>
<feature type="compositionally biased region" description="Basic and acidic residues" evidence="2">
    <location>
        <begin position="754"/>
        <end position="763"/>
    </location>
</feature>
<evidence type="ECO:0000256" key="2">
    <source>
        <dbReference type="SAM" id="MobiDB-lite"/>
    </source>
</evidence>
<feature type="compositionally biased region" description="Polar residues" evidence="2">
    <location>
        <begin position="330"/>
        <end position="344"/>
    </location>
</feature>
<evidence type="ECO:0000313" key="4">
    <source>
        <dbReference type="Proteomes" id="UP000606786"/>
    </source>
</evidence>
<feature type="compositionally biased region" description="Polar residues" evidence="2">
    <location>
        <begin position="725"/>
        <end position="737"/>
    </location>
</feature>
<feature type="compositionally biased region" description="Basic and acidic residues" evidence="2">
    <location>
        <begin position="2385"/>
        <end position="2397"/>
    </location>
</feature>
<feature type="region of interest" description="Disordered" evidence="2">
    <location>
        <begin position="661"/>
        <end position="894"/>
    </location>
</feature>
<feature type="region of interest" description="Disordered" evidence="2">
    <location>
        <begin position="921"/>
        <end position="1533"/>
    </location>
</feature>
<feature type="compositionally biased region" description="Basic and acidic residues" evidence="2">
    <location>
        <begin position="1190"/>
        <end position="1267"/>
    </location>
</feature>
<feature type="region of interest" description="Disordered" evidence="2">
    <location>
        <begin position="477"/>
        <end position="501"/>
    </location>
</feature>
<feature type="compositionally biased region" description="Basic and acidic residues" evidence="2">
    <location>
        <begin position="1426"/>
        <end position="1468"/>
    </location>
</feature>
<feature type="compositionally biased region" description="Polar residues" evidence="2">
    <location>
        <begin position="3206"/>
        <end position="3226"/>
    </location>
</feature>
<feature type="compositionally biased region" description="Polar residues" evidence="2">
    <location>
        <begin position="1739"/>
        <end position="1750"/>
    </location>
</feature>
<feature type="region of interest" description="Disordered" evidence="2">
    <location>
        <begin position="401"/>
        <end position="456"/>
    </location>
</feature>
<dbReference type="Proteomes" id="UP000606786">
    <property type="component" value="Unassembled WGS sequence"/>
</dbReference>
<feature type="compositionally biased region" description="Basic and acidic residues" evidence="2">
    <location>
        <begin position="3269"/>
        <end position="3284"/>
    </location>
</feature>
<feature type="compositionally biased region" description="Basic and acidic residues" evidence="2">
    <location>
        <begin position="283"/>
        <end position="327"/>
    </location>
</feature>
<reference evidence="3" key="1">
    <citation type="submission" date="2020-11" db="EMBL/GenBank/DDBJ databases">
        <authorList>
            <person name="Whitehead M."/>
        </authorList>
    </citation>
    <scope>NUCLEOTIDE SEQUENCE</scope>
    <source>
        <strain evidence="3">EGII</strain>
    </source>
</reference>
<feature type="compositionally biased region" description="Basic and acidic residues" evidence="2">
    <location>
        <begin position="202"/>
        <end position="212"/>
    </location>
</feature>
<evidence type="ECO:0000313" key="3">
    <source>
        <dbReference type="EMBL" id="CAD7011865.1"/>
    </source>
</evidence>
<feature type="region of interest" description="Disordered" evidence="2">
    <location>
        <begin position="3170"/>
        <end position="3226"/>
    </location>
</feature>
<feature type="region of interest" description="Disordered" evidence="2">
    <location>
        <begin position="1546"/>
        <end position="2107"/>
    </location>
</feature>
<feature type="compositionally biased region" description="Basic and acidic residues" evidence="2">
    <location>
        <begin position="968"/>
        <end position="1009"/>
    </location>
</feature>
<feature type="region of interest" description="Disordered" evidence="2">
    <location>
        <begin position="3128"/>
        <end position="3156"/>
    </location>
</feature>
<feature type="compositionally biased region" description="Polar residues" evidence="2">
    <location>
        <begin position="2180"/>
        <end position="2199"/>
    </location>
</feature>
<feature type="compositionally biased region" description="Basic and acidic residues" evidence="2">
    <location>
        <begin position="1586"/>
        <end position="1606"/>
    </location>
</feature>
<feature type="compositionally biased region" description="Polar residues" evidence="2">
    <location>
        <begin position="2140"/>
        <end position="2151"/>
    </location>
</feature>
<feature type="compositionally biased region" description="Polar residues" evidence="2">
    <location>
        <begin position="2688"/>
        <end position="2704"/>
    </location>
</feature>
<feature type="compositionally biased region" description="Low complexity" evidence="2">
    <location>
        <begin position="1469"/>
        <end position="1481"/>
    </location>
</feature>
<proteinExistence type="predicted"/>
<feature type="compositionally biased region" description="Polar residues" evidence="2">
    <location>
        <begin position="814"/>
        <end position="825"/>
    </location>
</feature>
<feature type="compositionally biased region" description="Basic and acidic residues" evidence="2">
    <location>
        <begin position="1987"/>
        <end position="2002"/>
    </location>
</feature>
<feature type="region of interest" description="Disordered" evidence="2">
    <location>
        <begin position="2130"/>
        <end position="2203"/>
    </location>
</feature>
<dbReference type="EMBL" id="CAJHJT010000056">
    <property type="protein sequence ID" value="CAD7011865.1"/>
    <property type="molecule type" value="Genomic_DNA"/>
</dbReference>
<feature type="region of interest" description="Disordered" evidence="2">
    <location>
        <begin position="1"/>
        <end position="58"/>
    </location>
</feature>
<keyword evidence="4" id="KW-1185">Reference proteome</keyword>
<feature type="compositionally biased region" description="Basic and acidic residues" evidence="2">
    <location>
        <begin position="1379"/>
        <end position="1418"/>
    </location>
</feature>
<feature type="region of interest" description="Disordered" evidence="2">
    <location>
        <begin position="105"/>
        <end position="184"/>
    </location>
</feature>
<feature type="compositionally biased region" description="Basic and acidic residues" evidence="2">
    <location>
        <begin position="1725"/>
        <end position="1738"/>
    </location>
</feature>
<feature type="compositionally biased region" description="Polar residues" evidence="2">
    <location>
        <begin position="695"/>
        <end position="709"/>
    </location>
</feature>
<feature type="compositionally biased region" description="Polar residues" evidence="2">
    <location>
        <begin position="2015"/>
        <end position="2054"/>
    </location>
</feature>